<evidence type="ECO:0000313" key="3">
    <source>
        <dbReference type="Proteomes" id="UP001153148"/>
    </source>
</evidence>
<dbReference type="SUPFAM" id="SSF47576">
    <property type="entry name" value="Calponin-homology domain, CH-domain"/>
    <property type="match status" value="1"/>
</dbReference>
<accession>A0ABN7NKM5</accession>
<organism evidence="2 3">
    <name type="scientific">Timema podura</name>
    <name type="common">Walking stick</name>
    <dbReference type="NCBI Taxonomy" id="61482"/>
    <lineage>
        <taxon>Eukaryota</taxon>
        <taxon>Metazoa</taxon>
        <taxon>Ecdysozoa</taxon>
        <taxon>Arthropoda</taxon>
        <taxon>Hexapoda</taxon>
        <taxon>Insecta</taxon>
        <taxon>Pterygota</taxon>
        <taxon>Neoptera</taxon>
        <taxon>Polyneoptera</taxon>
        <taxon>Phasmatodea</taxon>
        <taxon>Timematodea</taxon>
        <taxon>Timematoidea</taxon>
        <taxon>Timematidae</taxon>
        <taxon>Timema</taxon>
    </lineage>
</organism>
<dbReference type="EMBL" id="CAJPIN010000618">
    <property type="protein sequence ID" value="CAG2053713.1"/>
    <property type="molecule type" value="Genomic_DNA"/>
</dbReference>
<name>A0ABN7NKM5_TIMPD</name>
<reference evidence="2" key="1">
    <citation type="submission" date="2021-03" db="EMBL/GenBank/DDBJ databases">
        <authorList>
            <person name="Tran Van P."/>
        </authorList>
    </citation>
    <scope>NUCLEOTIDE SEQUENCE</scope>
</reference>
<dbReference type="InterPro" id="IPR036872">
    <property type="entry name" value="CH_dom_sf"/>
</dbReference>
<evidence type="ECO:0000259" key="1">
    <source>
        <dbReference type="PROSITE" id="PS50021"/>
    </source>
</evidence>
<dbReference type="InterPro" id="IPR050540">
    <property type="entry name" value="F-actin_Monoox_Mical"/>
</dbReference>
<dbReference type="PANTHER" id="PTHR23167:SF69">
    <property type="entry name" value="FI18193P1"/>
    <property type="match status" value="1"/>
</dbReference>
<dbReference type="SMART" id="SM00033">
    <property type="entry name" value="CH"/>
    <property type="match status" value="1"/>
</dbReference>
<protein>
    <recommendedName>
        <fullName evidence="1">Calponin-homology (CH) domain-containing protein</fullName>
    </recommendedName>
</protein>
<dbReference type="PANTHER" id="PTHR23167">
    <property type="entry name" value="CALPONIN HOMOLOGY DOMAIN-CONTAINING PROTEIN DDB_G0272472-RELATED"/>
    <property type="match status" value="1"/>
</dbReference>
<evidence type="ECO:0000313" key="2">
    <source>
        <dbReference type="EMBL" id="CAG2053713.1"/>
    </source>
</evidence>
<gene>
    <name evidence="2" type="ORF">TPAB3V08_LOCUS763</name>
</gene>
<dbReference type="InterPro" id="IPR001715">
    <property type="entry name" value="CH_dom"/>
</dbReference>
<dbReference type="PROSITE" id="PS50021">
    <property type="entry name" value="CH"/>
    <property type="match status" value="1"/>
</dbReference>
<dbReference type="Proteomes" id="UP001153148">
    <property type="component" value="Unassembled WGS sequence"/>
</dbReference>
<dbReference type="Gene3D" id="1.10.418.10">
    <property type="entry name" value="Calponin-like domain"/>
    <property type="match status" value="1"/>
</dbReference>
<dbReference type="Pfam" id="PF00307">
    <property type="entry name" value="CH"/>
    <property type="match status" value="1"/>
</dbReference>
<keyword evidence="3" id="KW-1185">Reference proteome</keyword>
<sequence length="259" mass="29307">MVDGLWSTEALWSTGEYKDPLSGLPMCGGSRRNSLLHWCQTRTKGYINIEITNFSSSWSDGLAFCALLHSYLPERIPYDTLTPNEKKRNFYYAFAAADSVGIQTKLEKPPPVHPTEIRTSISPSSAVELNTTCVLANYATEAGYISNKNPTLVFLLNSMLLKPRKRLILQKMYIGMDKMNQYWISLTMTYIWKLFKDTLPSCPATHTPTHCASTRKLTPSSRIFYHYQRLLVSYSESCNGLARENSESCNGLARENSES</sequence>
<comment type="caution">
    <text evidence="2">The sequence shown here is derived from an EMBL/GenBank/DDBJ whole genome shotgun (WGS) entry which is preliminary data.</text>
</comment>
<feature type="domain" description="Calponin-homology (CH)" evidence="1">
    <location>
        <begin position="29"/>
        <end position="139"/>
    </location>
</feature>
<proteinExistence type="predicted"/>